<dbReference type="EMBL" id="JAADYS010000637">
    <property type="protein sequence ID" value="KAF4468237.1"/>
    <property type="molecule type" value="Genomic_DNA"/>
</dbReference>
<comment type="caution">
    <text evidence="1">The sequence shown here is derived from an EMBL/GenBank/DDBJ whole genome shotgun (WGS) entry which is preliminary data.</text>
</comment>
<accession>A0A8H4LHL1</accession>
<evidence type="ECO:0000313" key="1">
    <source>
        <dbReference type="EMBL" id="KAF4468237.1"/>
    </source>
</evidence>
<proteinExistence type="predicted"/>
<reference evidence="1 2" key="1">
    <citation type="submission" date="2020-01" db="EMBL/GenBank/DDBJ databases">
        <title>Identification and distribution of gene clusters putatively required for synthesis of sphingolipid metabolism inhibitors in phylogenetically diverse species of the filamentous fungus Fusarium.</title>
        <authorList>
            <person name="Kim H.-S."/>
            <person name="Busman M."/>
            <person name="Brown D.W."/>
            <person name="Divon H."/>
            <person name="Uhlig S."/>
            <person name="Proctor R.H."/>
        </authorList>
    </citation>
    <scope>NUCLEOTIDE SEQUENCE [LARGE SCALE GENOMIC DNA]</scope>
    <source>
        <strain evidence="1 2">NRRL 20459</strain>
    </source>
</reference>
<keyword evidence="2" id="KW-1185">Reference proteome</keyword>
<sequence length="169" mass="18103">MDVQTTVDDHRLAGEREHGLFCRGGENGLASLFTPGDMDLSEVVEVVLETPGVLVMLSMVDDVTDKVLDDVLDVLDALSVGGVPARSEAEHDGLGLRCRIWSVASLNPRVKIIRAKKVVYWNGGCGQLSEEANVRLISADSAVFVPDDKRNLTTVKAVKGVGFLGKASL</sequence>
<gene>
    <name evidence="1" type="ORF">FALBO_4856</name>
</gene>
<name>A0A8H4LHL1_9HYPO</name>
<protein>
    <submittedName>
        <fullName evidence="1">Uncharacterized protein</fullName>
    </submittedName>
</protein>
<dbReference type="Proteomes" id="UP000554235">
    <property type="component" value="Unassembled WGS sequence"/>
</dbReference>
<evidence type="ECO:0000313" key="2">
    <source>
        <dbReference type="Proteomes" id="UP000554235"/>
    </source>
</evidence>
<dbReference type="AlphaFoldDB" id="A0A8H4LHL1"/>
<organism evidence="1 2">
    <name type="scientific">Fusarium albosuccineum</name>
    <dbReference type="NCBI Taxonomy" id="1237068"/>
    <lineage>
        <taxon>Eukaryota</taxon>
        <taxon>Fungi</taxon>
        <taxon>Dikarya</taxon>
        <taxon>Ascomycota</taxon>
        <taxon>Pezizomycotina</taxon>
        <taxon>Sordariomycetes</taxon>
        <taxon>Hypocreomycetidae</taxon>
        <taxon>Hypocreales</taxon>
        <taxon>Nectriaceae</taxon>
        <taxon>Fusarium</taxon>
        <taxon>Fusarium decemcellulare species complex</taxon>
    </lineage>
</organism>